<proteinExistence type="predicted"/>
<accession>A0ABR9Z7Z6</accession>
<reference evidence="1 2" key="1">
    <citation type="journal article" date="2021" name="PeerJ">
        <title>Analysis of 44 Vibrio anguillarum genomes reveals high genetic diversity.</title>
        <authorList>
            <person name="Hansen M.J."/>
            <person name="Dalsgaard I."/>
        </authorList>
    </citation>
    <scope>NUCLEOTIDE SEQUENCE [LARGE SCALE GENOMIC DNA]</scope>
    <source>
        <strain evidence="1 2">040915-1/1B</strain>
    </source>
</reference>
<name>A0ABR9Z7Z6_VIBAN</name>
<gene>
    <name evidence="1" type="ORF">EAY46_15115</name>
</gene>
<protein>
    <submittedName>
        <fullName evidence="1">Uncharacterized protein</fullName>
    </submittedName>
</protein>
<dbReference type="Proteomes" id="UP000726136">
    <property type="component" value="Unassembled WGS sequence"/>
</dbReference>
<evidence type="ECO:0000313" key="1">
    <source>
        <dbReference type="EMBL" id="MBF4374397.1"/>
    </source>
</evidence>
<sequence length="70" mass="7974">MFVVSHNTSDFGDKYVLKLQALDDNGKNIVVSEALMITDNLAAIKDHMPECCYVLKRMPCDDRVIIESWI</sequence>
<dbReference type="EMBL" id="RDPI01000019">
    <property type="protein sequence ID" value="MBF4374397.1"/>
    <property type="molecule type" value="Genomic_DNA"/>
</dbReference>
<keyword evidence="2" id="KW-1185">Reference proteome</keyword>
<organism evidence="1 2">
    <name type="scientific">Vibrio anguillarum</name>
    <name type="common">Listonella anguillarum</name>
    <dbReference type="NCBI Taxonomy" id="55601"/>
    <lineage>
        <taxon>Bacteria</taxon>
        <taxon>Pseudomonadati</taxon>
        <taxon>Pseudomonadota</taxon>
        <taxon>Gammaproteobacteria</taxon>
        <taxon>Vibrionales</taxon>
        <taxon>Vibrionaceae</taxon>
        <taxon>Vibrio</taxon>
    </lineage>
</organism>
<evidence type="ECO:0000313" key="2">
    <source>
        <dbReference type="Proteomes" id="UP000726136"/>
    </source>
</evidence>
<comment type="caution">
    <text evidence="1">The sequence shown here is derived from an EMBL/GenBank/DDBJ whole genome shotgun (WGS) entry which is preliminary data.</text>
</comment>